<evidence type="ECO:0000256" key="1">
    <source>
        <dbReference type="SAM" id="MobiDB-lite"/>
    </source>
</evidence>
<dbReference type="EMBL" id="LHQQ01000054">
    <property type="protein sequence ID" value="KOS44788.1"/>
    <property type="molecule type" value="Genomic_DNA"/>
</dbReference>
<feature type="region of interest" description="Disordered" evidence="1">
    <location>
        <begin position="65"/>
        <end position="160"/>
    </location>
</feature>
<feature type="compositionally biased region" description="Low complexity" evidence="1">
    <location>
        <begin position="96"/>
        <end position="106"/>
    </location>
</feature>
<gene>
    <name evidence="2" type="ORF">ACN38_g4268</name>
</gene>
<protein>
    <submittedName>
        <fullName evidence="2">Uncharacterized protein</fullName>
    </submittedName>
</protein>
<evidence type="ECO:0000313" key="2">
    <source>
        <dbReference type="EMBL" id="KOS44788.1"/>
    </source>
</evidence>
<dbReference type="Proteomes" id="UP000037696">
    <property type="component" value="Unassembled WGS sequence"/>
</dbReference>
<dbReference type="AlphaFoldDB" id="A0A0M8P477"/>
<feature type="compositionally biased region" description="Polar residues" evidence="1">
    <location>
        <begin position="70"/>
        <end position="89"/>
    </location>
</feature>
<sequence length="160" mass="18022">MNHTALPFCSSSQLNSSLFPRFRNFGIQDSTESQIKHIHPITAFNSDHGHNNRYLAVRTSSSFSIPISSKVRNQQSTHGTTPPTSQNDRPTPPNSNPTLPLLQPSPASNNTQHKHTTPTQRRRQRQSANTTTRTQELNRRGSGSRSRRRSQDNRNTIAQN</sequence>
<reference evidence="2 3" key="1">
    <citation type="submission" date="2015-08" db="EMBL/GenBank/DDBJ databases">
        <title>Genome sequencing of Penicillium nordicum.</title>
        <authorList>
            <person name="Nguyen H.D."/>
            <person name="Seifert K.A."/>
        </authorList>
    </citation>
    <scope>NUCLEOTIDE SEQUENCE [LARGE SCALE GENOMIC DNA]</scope>
    <source>
        <strain evidence="2 3">DAOMC 185683</strain>
    </source>
</reference>
<organism evidence="2 3">
    <name type="scientific">Penicillium nordicum</name>
    <dbReference type="NCBI Taxonomy" id="229535"/>
    <lineage>
        <taxon>Eukaryota</taxon>
        <taxon>Fungi</taxon>
        <taxon>Dikarya</taxon>
        <taxon>Ascomycota</taxon>
        <taxon>Pezizomycotina</taxon>
        <taxon>Eurotiomycetes</taxon>
        <taxon>Eurotiomycetidae</taxon>
        <taxon>Eurotiales</taxon>
        <taxon>Aspergillaceae</taxon>
        <taxon>Penicillium</taxon>
    </lineage>
</organism>
<keyword evidence="3" id="KW-1185">Reference proteome</keyword>
<accession>A0A0M8P477</accession>
<proteinExistence type="predicted"/>
<comment type="caution">
    <text evidence="2">The sequence shown here is derived from an EMBL/GenBank/DDBJ whole genome shotgun (WGS) entry which is preliminary data.</text>
</comment>
<evidence type="ECO:0000313" key="3">
    <source>
        <dbReference type="Proteomes" id="UP000037696"/>
    </source>
</evidence>
<feature type="compositionally biased region" description="Basic residues" evidence="1">
    <location>
        <begin position="112"/>
        <end position="125"/>
    </location>
</feature>
<name>A0A0M8P477_9EURO</name>